<dbReference type="Proteomes" id="UP000027822">
    <property type="component" value="Unassembled WGS sequence"/>
</dbReference>
<evidence type="ECO:0000313" key="5">
    <source>
        <dbReference type="Proteomes" id="UP000027822"/>
    </source>
</evidence>
<keyword evidence="5" id="KW-1185">Reference proteome</keyword>
<evidence type="ECO:0000256" key="2">
    <source>
        <dbReference type="PIRSR" id="PIRSR018571-1"/>
    </source>
</evidence>
<feature type="transmembrane region" description="Helical" evidence="3">
    <location>
        <begin position="65"/>
        <end position="81"/>
    </location>
</feature>
<keyword evidence="1" id="KW-0378">Hydrolase</keyword>
<keyword evidence="3" id="KW-1133">Transmembrane helix</keyword>
<organism evidence="4 5">
    <name type="scientific">Bacillus manliponensis</name>
    <dbReference type="NCBI Taxonomy" id="574376"/>
    <lineage>
        <taxon>Bacteria</taxon>
        <taxon>Bacillati</taxon>
        <taxon>Bacillota</taxon>
        <taxon>Bacilli</taxon>
        <taxon>Bacillales</taxon>
        <taxon>Bacillaceae</taxon>
        <taxon>Bacillus</taxon>
        <taxon>Bacillus cereus group</taxon>
    </lineage>
</organism>
<dbReference type="InterPro" id="IPR005081">
    <property type="entry name" value="SpoIIGA"/>
</dbReference>
<keyword evidence="1 3" id="KW-0472">Membrane</keyword>
<dbReference type="RefSeq" id="WP_034635782.1">
    <property type="nucleotide sequence ID" value="NZ_CBCSJC010000001.1"/>
</dbReference>
<name>A0A073K347_9BACI</name>
<feature type="transmembrane region" description="Helical" evidence="3">
    <location>
        <begin position="6"/>
        <end position="27"/>
    </location>
</feature>
<dbReference type="AlphaFoldDB" id="A0A073K347"/>
<feature type="transmembrane region" description="Helical" evidence="3">
    <location>
        <begin position="129"/>
        <end position="146"/>
    </location>
</feature>
<dbReference type="eggNOG" id="ENOG50301AF">
    <property type="taxonomic scope" value="Bacteria"/>
</dbReference>
<reference evidence="4 5" key="1">
    <citation type="submission" date="2014-06" db="EMBL/GenBank/DDBJ databases">
        <title>Draft genome sequence of Bacillus manliponensis JCM 15802 (MCCC 1A00708).</title>
        <authorList>
            <person name="Lai Q."/>
            <person name="Liu Y."/>
            <person name="Shao Z."/>
        </authorList>
    </citation>
    <scope>NUCLEOTIDE SEQUENCE [LARGE SCALE GENOMIC DNA]</scope>
    <source>
        <strain evidence="4 5">JCM 15802</strain>
    </source>
</reference>
<proteinExistence type="inferred from homology"/>
<comment type="subunit">
    <text evidence="1">Self-associates. Interacts with SigE. Interacts with SpoIIR.</text>
</comment>
<accession>A0A073K347</accession>
<dbReference type="NCBIfam" id="TIGR02854">
    <property type="entry name" value="spore_II_GA"/>
    <property type="match status" value="1"/>
</dbReference>
<comment type="subcellular location">
    <subcellularLocation>
        <location evidence="1">Cell membrane</location>
    </subcellularLocation>
</comment>
<comment type="function">
    <text evidence="1">Probable aspartic protease that is responsible for the proteolytic cleavage of the RNA polymerase sigma E factor (SigE/spoIIGB) to yield the active peptide in the mother cell during sporulation. Responds to a signal from the forespore that is triggered by the extracellular signal protein SpoIIR.</text>
</comment>
<dbReference type="PIRSF" id="PIRSF018571">
    <property type="entry name" value="SpoIIGA"/>
    <property type="match status" value="1"/>
</dbReference>
<comment type="similarity">
    <text evidence="1">Belongs to the peptidase U4 family.</text>
</comment>
<dbReference type="GO" id="GO:0030435">
    <property type="term" value="P:sporulation resulting in formation of a cellular spore"/>
    <property type="evidence" value="ECO:0007669"/>
    <property type="project" value="UniProtKB-KW"/>
</dbReference>
<comment type="caution">
    <text evidence="4">The sequence shown here is derived from an EMBL/GenBank/DDBJ whole genome shotgun (WGS) entry which is preliminary data.</text>
</comment>
<keyword evidence="1" id="KW-0064">Aspartyl protease</keyword>
<dbReference type="GO" id="GO:0004190">
    <property type="term" value="F:aspartic-type endopeptidase activity"/>
    <property type="evidence" value="ECO:0007669"/>
    <property type="project" value="UniProtKB-KW"/>
</dbReference>
<feature type="transmembrane region" description="Helical" evidence="3">
    <location>
        <begin position="88"/>
        <end position="109"/>
    </location>
</feature>
<feature type="transmembrane region" description="Helical" evidence="3">
    <location>
        <begin position="36"/>
        <end position="59"/>
    </location>
</feature>
<dbReference type="GO" id="GO:0030436">
    <property type="term" value="P:asexual sporulation"/>
    <property type="evidence" value="ECO:0007669"/>
    <property type="project" value="InterPro"/>
</dbReference>
<evidence type="ECO:0000256" key="3">
    <source>
        <dbReference type="SAM" id="Phobius"/>
    </source>
</evidence>
<gene>
    <name evidence="4" type="ORF">BAMA_08890</name>
</gene>
<sequence length="305" mass="34974">MVVYADIVWLLNVCIDFLLLLLTAIVLKRKVKRWRLILGAFIGSTIVIFAFTPFAYVMTHPLTKLLYSLLIVYAAFGFFRFRTYIQAVLTFYFVTFMVGGGLVGTHFFLQTNNIMNEFVSTKSVSYGDPISWLFVVIGCPLVYYFSKKRIEDVEVTKIHYEQIVKVRVRVNELDMYVDGLIDSGNQLYDPLTKTPVMIMNLSSFEDTLPKWLIEQIQSKNGIPYIPEAESEWATRLRLIPYRAVGVTHQFLWAIKPDEIHIYHEGKTVIPSKVFVGLNTEPLSASGEYQCILHSKLLLSQKVTSA</sequence>
<feature type="active site" evidence="2">
    <location>
        <position position="182"/>
    </location>
</feature>
<keyword evidence="1" id="KW-0645">Protease</keyword>
<keyword evidence="3" id="KW-0812">Transmembrane</keyword>
<evidence type="ECO:0000256" key="1">
    <source>
        <dbReference type="PIRNR" id="PIRNR018571"/>
    </source>
</evidence>
<dbReference type="EMBL" id="JOTN01000002">
    <property type="protein sequence ID" value="KEK20900.1"/>
    <property type="molecule type" value="Genomic_DNA"/>
</dbReference>
<dbReference type="GO" id="GO:0006508">
    <property type="term" value="P:proteolysis"/>
    <property type="evidence" value="ECO:0007669"/>
    <property type="project" value="UniProtKB-KW"/>
</dbReference>
<keyword evidence="1" id="KW-0749">Sporulation</keyword>
<dbReference type="EC" id="3.4.23.-" evidence="1"/>
<protein>
    <recommendedName>
        <fullName evidence="1">Sporulation sigma-E factor-processing peptidase</fullName>
        <ecNumber evidence="1">3.4.23.-</ecNumber>
    </recommendedName>
    <alternativeName>
        <fullName evidence="1">Membrane-associated aspartic protease</fullName>
    </alternativeName>
    <alternativeName>
        <fullName evidence="1">Stage II sporulation protein GA</fullName>
    </alternativeName>
</protein>
<dbReference type="OrthoDB" id="2690199at2"/>
<dbReference type="STRING" id="574376.BAMA_08890"/>
<dbReference type="GO" id="GO:0005886">
    <property type="term" value="C:plasma membrane"/>
    <property type="evidence" value="ECO:0007669"/>
    <property type="project" value="UniProtKB-SubCell"/>
</dbReference>
<keyword evidence="1" id="KW-1003">Cell membrane</keyword>
<dbReference type="Pfam" id="PF03419">
    <property type="entry name" value="Peptidase_U4"/>
    <property type="match status" value="1"/>
</dbReference>
<evidence type="ECO:0000313" key="4">
    <source>
        <dbReference type="EMBL" id="KEK20900.1"/>
    </source>
</evidence>